<reference evidence="2" key="1">
    <citation type="submission" date="2021-03" db="EMBL/GenBank/DDBJ databases">
        <title>Draft genome sequence of rust myrtle Austropuccinia psidii MF-1, a brazilian biotype.</title>
        <authorList>
            <person name="Quecine M.C."/>
            <person name="Pachon D.M.R."/>
            <person name="Bonatelli M.L."/>
            <person name="Correr F.H."/>
            <person name="Franceschini L.M."/>
            <person name="Leite T.F."/>
            <person name="Margarido G.R.A."/>
            <person name="Almeida C.A."/>
            <person name="Ferrarezi J.A."/>
            <person name="Labate C.A."/>
        </authorList>
    </citation>
    <scope>NUCLEOTIDE SEQUENCE</scope>
    <source>
        <strain evidence="2">MF-1</strain>
    </source>
</reference>
<evidence type="ECO:0000313" key="2">
    <source>
        <dbReference type="EMBL" id="MBW0493165.1"/>
    </source>
</evidence>
<accession>A0A9Q3H8N2</accession>
<sequence>MFRLTSTSMDSIKKSLELLPHAPQGADSEVDSKLIQNRHLASFVKGLATLTYIKSECGTADRTNKFLTGSKTLLIDLNGPPMDIDELFDTGHQPTQLSPGVWTYGLASGISTSSQSKPQNPQGKPDLNALMSWGVQYPKLEDFLEVVRDFSVQALPPSSSFTPPRKSSGQLRRQLSLPPEPISQPRQECSSAFSRQLSLPDEAREKKYHGHSSDIGPPVSVTTATTATVLQESFSQRPSWEFFRIKALESKPARRYHHIGKYRQFSTKLHVTKIYPISGTRNSLVLFSNIIAGNDLFKQLGLENVEKNFLETLFNKWNSKKSLSRQAKSGFGLQRNSQRLLQGIDFSNKSILLKIARLNQIFSKPLFEDKASLLAAQKSSLEYLMIFWKKLDKFDKKEKMAAKLEDHLRTFCKRGAFSETSFCSLCWTVFLHVLELKFPLLNHELVSRQPSRDGLKEALNDIMIEEALLYARDIGLGPESVRLPKLYSMRFQISNKNKFLMLPQRQNIPIPCFSQKKAKKQKIS</sequence>
<evidence type="ECO:0000256" key="1">
    <source>
        <dbReference type="SAM" id="MobiDB-lite"/>
    </source>
</evidence>
<gene>
    <name evidence="2" type="ORF">O181_032880</name>
</gene>
<evidence type="ECO:0000313" key="3">
    <source>
        <dbReference type="Proteomes" id="UP000765509"/>
    </source>
</evidence>
<name>A0A9Q3H8N2_9BASI</name>
<organism evidence="2 3">
    <name type="scientific">Austropuccinia psidii MF-1</name>
    <dbReference type="NCBI Taxonomy" id="1389203"/>
    <lineage>
        <taxon>Eukaryota</taxon>
        <taxon>Fungi</taxon>
        <taxon>Dikarya</taxon>
        <taxon>Basidiomycota</taxon>
        <taxon>Pucciniomycotina</taxon>
        <taxon>Pucciniomycetes</taxon>
        <taxon>Pucciniales</taxon>
        <taxon>Sphaerophragmiaceae</taxon>
        <taxon>Austropuccinia</taxon>
    </lineage>
</organism>
<dbReference type="Proteomes" id="UP000765509">
    <property type="component" value="Unassembled WGS sequence"/>
</dbReference>
<feature type="region of interest" description="Disordered" evidence="1">
    <location>
        <begin position="155"/>
        <end position="195"/>
    </location>
</feature>
<feature type="compositionally biased region" description="Polar residues" evidence="1">
    <location>
        <begin position="156"/>
        <end position="173"/>
    </location>
</feature>
<proteinExistence type="predicted"/>
<protein>
    <submittedName>
        <fullName evidence="2">Uncharacterized protein</fullName>
    </submittedName>
</protein>
<dbReference type="EMBL" id="AVOT02011941">
    <property type="protein sequence ID" value="MBW0493165.1"/>
    <property type="molecule type" value="Genomic_DNA"/>
</dbReference>
<keyword evidence="3" id="KW-1185">Reference proteome</keyword>
<feature type="compositionally biased region" description="Polar residues" evidence="1">
    <location>
        <begin position="184"/>
        <end position="195"/>
    </location>
</feature>
<comment type="caution">
    <text evidence="2">The sequence shown here is derived from an EMBL/GenBank/DDBJ whole genome shotgun (WGS) entry which is preliminary data.</text>
</comment>
<dbReference type="AlphaFoldDB" id="A0A9Q3H8N2"/>